<sequence>MRGPAANIASASQGAMASAGRWVAGRIWIRFFIEFSFDFYVIDVRFLEGKWFGM</sequence>
<dbReference type="EMBL" id="CM000832">
    <property type="protein sequence ID" value="EET09903.1"/>
    <property type="molecule type" value="Genomic_DNA"/>
</dbReference>
<dbReference type="RefSeq" id="WP_004527605.1">
    <property type="nucleotide sequence ID" value="NZ_CM000832.1"/>
</dbReference>
<dbReference type="Proteomes" id="UP000001812">
    <property type="component" value="Chromosome I"/>
</dbReference>
<dbReference type="GeneID" id="93061280"/>
<dbReference type="HOGENOM" id="CLU_3041266_0_0_4"/>
<gene>
    <name evidence="1" type="ORF">BURPS1710A_3650</name>
</gene>
<organism evidence="1">
    <name type="scientific">Burkholderia pseudomallei 1710a</name>
    <dbReference type="NCBI Taxonomy" id="320371"/>
    <lineage>
        <taxon>Bacteria</taxon>
        <taxon>Pseudomonadati</taxon>
        <taxon>Pseudomonadota</taxon>
        <taxon>Betaproteobacteria</taxon>
        <taxon>Burkholderiales</taxon>
        <taxon>Burkholderiaceae</taxon>
        <taxon>Burkholderia</taxon>
        <taxon>pseudomallei group</taxon>
    </lineage>
</organism>
<dbReference type="AlphaFoldDB" id="A0A0E1W9J4"/>
<reference evidence="1" key="1">
    <citation type="submission" date="2009-05" db="EMBL/GenBank/DDBJ databases">
        <authorList>
            <person name="Harkins D.M."/>
            <person name="DeShazer D."/>
            <person name="Woods D.E."/>
            <person name="Brinkac L.M."/>
            <person name="Brown K.A."/>
            <person name="Hung G.C."/>
            <person name="Tuanyok A."/>
            <person name="Zhang B."/>
            <person name="Nierman W.C."/>
        </authorList>
    </citation>
    <scope>NUCLEOTIDE SEQUENCE [LARGE SCALE GENOMIC DNA]</scope>
    <source>
        <strain evidence="1">1710a</strain>
    </source>
</reference>
<protein>
    <submittedName>
        <fullName evidence="1">Uncharacterized protein</fullName>
    </submittedName>
</protein>
<evidence type="ECO:0000313" key="1">
    <source>
        <dbReference type="EMBL" id="EET09903.1"/>
    </source>
</evidence>
<proteinExistence type="predicted"/>
<name>A0A0E1W9J4_BURPE</name>
<accession>A0A0E1W9J4</accession>